<dbReference type="PANTHER" id="PTHR33332">
    <property type="entry name" value="REVERSE TRANSCRIPTASE DOMAIN-CONTAINING PROTEIN"/>
    <property type="match status" value="1"/>
</dbReference>
<dbReference type="InterPro" id="IPR000477">
    <property type="entry name" value="RT_dom"/>
</dbReference>
<gene>
    <name evidence="1" type="ORF">PACLA_8A053157</name>
</gene>
<organism evidence="1 2">
    <name type="scientific">Paramuricea clavata</name>
    <name type="common">Red gorgonian</name>
    <name type="synonym">Violescent sea-whip</name>
    <dbReference type="NCBI Taxonomy" id="317549"/>
    <lineage>
        <taxon>Eukaryota</taxon>
        <taxon>Metazoa</taxon>
        <taxon>Cnidaria</taxon>
        <taxon>Anthozoa</taxon>
        <taxon>Octocorallia</taxon>
        <taxon>Malacalcyonacea</taxon>
        <taxon>Plexauridae</taxon>
        <taxon>Paramuricea</taxon>
    </lineage>
</organism>
<comment type="caution">
    <text evidence="1">The sequence shown here is derived from an EMBL/GenBank/DDBJ whole genome shotgun (WGS) entry which is preliminary data.</text>
</comment>
<dbReference type="PROSITE" id="PS50878">
    <property type="entry name" value="RT_POL"/>
    <property type="match status" value="1"/>
</dbReference>
<accession>A0A7D9JPX8</accession>
<dbReference type="SUPFAM" id="SSF56672">
    <property type="entry name" value="DNA/RNA polymerases"/>
    <property type="match status" value="1"/>
</dbReference>
<sequence length="201" mass="22590">MTSTYPLSWKLAEVIPLHKDGDPDIAPNNRPVSLLSSLSKMCDKVALNQFTDYLMEHKLLTKHQSGNRKLHSTETLNIAVTDILLEAIDKKQLSIIIFLDLSKAFDSVQYDILLKKIMDLGVTSEVLNWFKSYLSNRSQYVRIGTATSTCAALEHGIPQGSMLSPFLFNIYTDSLPSTTKSCNLESFVDDSKTFLTFPYQS</sequence>
<dbReference type="AlphaFoldDB" id="A0A7D9JPX8"/>
<dbReference type="Proteomes" id="UP001152795">
    <property type="component" value="Unassembled WGS sequence"/>
</dbReference>
<evidence type="ECO:0000313" key="1">
    <source>
        <dbReference type="EMBL" id="CAB4033414.1"/>
    </source>
</evidence>
<name>A0A7D9JPX8_PARCT</name>
<dbReference type="CDD" id="cd01650">
    <property type="entry name" value="RT_nLTR_like"/>
    <property type="match status" value="1"/>
</dbReference>
<dbReference type="EMBL" id="CACRXK020019227">
    <property type="protein sequence ID" value="CAB4033414.1"/>
    <property type="molecule type" value="Genomic_DNA"/>
</dbReference>
<dbReference type="Pfam" id="PF00078">
    <property type="entry name" value="RVT_1"/>
    <property type="match status" value="1"/>
</dbReference>
<proteinExistence type="predicted"/>
<reference evidence="1" key="1">
    <citation type="submission" date="2020-04" db="EMBL/GenBank/DDBJ databases">
        <authorList>
            <person name="Alioto T."/>
            <person name="Alioto T."/>
            <person name="Gomez Garrido J."/>
        </authorList>
    </citation>
    <scope>NUCLEOTIDE SEQUENCE</scope>
    <source>
        <strain evidence="1">A484AB</strain>
    </source>
</reference>
<evidence type="ECO:0000313" key="2">
    <source>
        <dbReference type="Proteomes" id="UP001152795"/>
    </source>
</evidence>
<protein>
    <submittedName>
        <fullName evidence="1">Uncharacterized protein</fullName>
    </submittedName>
</protein>
<keyword evidence="2" id="KW-1185">Reference proteome</keyword>
<dbReference type="InterPro" id="IPR043502">
    <property type="entry name" value="DNA/RNA_pol_sf"/>
</dbReference>
<dbReference type="OrthoDB" id="415068at2759"/>